<feature type="region of interest" description="Disordered" evidence="1">
    <location>
        <begin position="58"/>
        <end position="78"/>
    </location>
</feature>
<dbReference type="AlphaFoldDB" id="A0AA40G4C0"/>
<comment type="caution">
    <text evidence="2">The sequence shown here is derived from an EMBL/GenBank/DDBJ whole genome shotgun (WGS) entry which is preliminary data.</text>
</comment>
<evidence type="ECO:0000313" key="3">
    <source>
        <dbReference type="Proteomes" id="UP001177670"/>
    </source>
</evidence>
<evidence type="ECO:0000256" key="1">
    <source>
        <dbReference type="SAM" id="MobiDB-lite"/>
    </source>
</evidence>
<organism evidence="2 3">
    <name type="scientific">Melipona bicolor</name>
    <dbReference type="NCBI Taxonomy" id="60889"/>
    <lineage>
        <taxon>Eukaryota</taxon>
        <taxon>Metazoa</taxon>
        <taxon>Ecdysozoa</taxon>
        <taxon>Arthropoda</taxon>
        <taxon>Hexapoda</taxon>
        <taxon>Insecta</taxon>
        <taxon>Pterygota</taxon>
        <taxon>Neoptera</taxon>
        <taxon>Endopterygota</taxon>
        <taxon>Hymenoptera</taxon>
        <taxon>Apocrita</taxon>
        <taxon>Aculeata</taxon>
        <taxon>Apoidea</taxon>
        <taxon>Anthophila</taxon>
        <taxon>Apidae</taxon>
        <taxon>Melipona</taxon>
    </lineage>
</organism>
<dbReference type="Proteomes" id="UP001177670">
    <property type="component" value="Unassembled WGS sequence"/>
</dbReference>
<reference evidence="2" key="1">
    <citation type="submission" date="2021-10" db="EMBL/GenBank/DDBJ databases">
        <title>Melipona bicolor Genome sequencing and assembly.</title>
        <authorList>
            <person name="Araujo N.S."/>
            <person name="Arias M.C."/>
        </authorList>
    </citation>
    <scope>NUCLEOTIDE SEQUENCE</scope>
    <source>
        <strain evidence="2">USP_2M_L1-L4_2017</strain>
        <tissue evidence="2">Whole body</tissue>
    </source>
</reference>
<gene>
    <name evidence="2" type="ORF">K0M31_017186</name>
</gene>
<accession>A0AA40G4C0</accession>
<evidence type="ECO:0000313" key="2">
    <source>
        <dbReference type="EMBL" id="KAK1130882.1"/>
    </source>
</evidence>
<dbReference type="EMBL" id="JAHYIQ010000006">
    <property type="protein sequence ID" value="KAK1130882.1"/>
    <property type="molecule type" value="Genomic_DNA"/>
</dbReference>
<name>A0AA40G4C0_9HYME</name>
<proteinExistence type="predicted"/>
<protein>
    <submittedName>
        <fullName evidence="2">Uncharacterized protein</fullName>
    </submittedName>
</protein>
<sequence length="120" mass="13365">MGAGSRWKSMEAAHPPRTLARGYRLGLVCPGKSTDEQIPYHLPRTTEQTSSGIFREERNKSIVGTEIKGPPSLRSGSKGRARGAEAAAFFEKIGSQFFNKFFNRIMPGWYRLVISAFDVN</sequence>
<keyword evidence="3" id="KW-1185">Reference proteome</keyword>